<evidence type="ECO:0000256" key="1">
    <source>
        <dbReference type="ARBA" id="ARBA00008007"/>
    </source>
</evidence>
<accession>A0A133NSU3</accession>
<dbReference type="Proteomes" id="UP000070558">
    <property type="component" value="Unassembled WGS sequence"/>
</dbReference>
<dbReference type="SUPFAM" id="SSF53271">
    <property type="entry name" value="PRTase-like"/>
    <property type="match status" value="1"/>
</dbReference>
<evidence type="ECO:0000313" key="3">
    <source>
        <dbReference type="EMBL" id="KXA19357.1"/>
    </source>
</evidence>
<reference evidence="3 4" key="1">
    <citation type="submission" date="2016-01" db="EMBL/GenBank/DDBJ databases">
        <authorList>
            <person name="Oliw E.H."/>
        </authorList>
    </citation>
    <scope>NUCLEOTIDE SEQUENCE [LARGE SCALE GENOMIC DNA]</scope>
    <source>
        <strain evidence="3 4">GED7760B</strain>
    </source>
</reference>
<dbReference type="PATRIC" id="fig|2702.99.peg.122"/>
<dbReference type="EMBL" id="LRQA01000006">
    <property type="protein sequence ID" value="KXA19357.1"/>
    <property type="molecule type" value="Genomic_DNA"/>
</dbReference>
<comment type="caution">
    <text evidence="3">The sequence shown here is derived from an EMBL/GenBank/DDBJ whole genome shotgun (WGS) entry which is preliminary data.</text>
</comment>
<gene>
    <name evidence="3" type="ORF">HMPREF3216_00124</name>
</gene>
<comment type="similarity">
    <text evidence="1">Belongs to the ComF/GntX family.</text>
</comment>
<evidence type="ECO:0000313" key="4">
    <source>
        <dbReference type="Proteomes" id="UP000070558"/>
    </source>
</evidence>
<dbReference type="InterPro" id="IPR000836">
    <property type="entry name" value="PRTase_dom"/>
</dbReference>
<dbReference type="Gene3D" id="3.40.50.2020">
    <property type="match status" value="1"/>
</dbReference>
<organism evidence="3 4">
    <name type="scientific">Gardnerella vaginalis</name>
    <dbReference type="NCBI Taxonomy" id="2702"/>
    <lineage>
        <taxon>Bacteria</taxon>
        <taxon>Bacillati</taxon>
        <taxon>Actinomycetota</taxon>
        <taxon>Actinomycetes</taxon>
        <taxon>Bifidobacteriales</taxon>
        <taxon>Bifidobacteriaceae</taxon>
        <taxon>Gardnerella</taxon>
    </lineage>
</organism>
<feature type="domain" description="Phosphoribosyltransferase" evidence="2">
    <location>
        <begin position="160"/>
        <end position="234"/>
    </location>
</feature>
<dbReference type="AlphaFoldDB" id="A0A133NSU3"/>
<dbReference type="OrthoDB" id="5242900at2"/>
<evidence type="ECO:0000259" key="2">
    <source>
        <dbReference type="Pfam" id="PF00156"/>
    </source>
</evidence>
<proteinExistence type="inferred from homology"/>
<sequence length="245" mass="26995">MLYKNLSANKQNRLIFNVSWLDVFKTILNLAFPICCAGCSMADCVLCSECKAKFSEWHMDPFSGVFCKNIYSCATYGWSVRRCILQWKDHGNQLLDKPFSSLLFRLIISVIGSSGKVAIIPVPSSFASKRRRGRSQMDSIAKNVVKSLKEHGIDATFVKAIKMTSIKVKSVQARGSRARSLRTSKGLSVNVKGIKSGCKVIIIDDIITTGSTLKNCVKELNKSGVAVFACFALAGVWSKESVLYS</sequence>
<protein>
    <recommendedName>
        <fullName evidence="2">Phosphoribosyltransferase domain-containing protein</fullName>
    </recommendedName>
</protein>
<dbReference type="InterPro" id="IPR029057">
    <property type="entry name" value="PRTase-like"/>
</dbReference>
<dbReference type="InterPro" id="IPR051910">
    <property type="entry name" value="ComF/GntX_DNA_util-trans"/>
</dbReference>
<dbReference type="PANTHER" id="PTHR47505:SF1">
    <property type="entry name" value="DNA UTILIZATION PROTEIN YHGH"/>
    <property type="match status" value="1"/>
</dbReference>
<dbReference type="PANTHER" id="PTHR47505">
    <property type="entry name" value="DNA UTILIZATION PROTEIN YHGH"/>
    <property type="match status" value="1"/>
</dbReference>
<name>A0A133NSU3_GARVA</name>
<dbReference type="RefSeq" id="WP_060786475.1">
    <property type="nucleotide sequence ID" value="NZ_KQ956805.1"/>
</dbReference>
<dbReference type="Pfam" id="PF00156">
    <property type="entry name" value="Pribosyltran"/>
    <property type="match status" value="1"/>
</dbReference>